<feature type="repeat" description="PPR" evidence="3">
    <location>
        <begin position="186"/>
        <end position="220"/>
    </location>
</feature>
<reference evidence="4 5" key="1">
    <citation type="journal article" date="2018" name="Nat. Genet.">
        <title>The Rosa genome provides new insights in the design of modern roses.</title>
        <authorList>
            <person name="Bendahmane M."/>
        </authorList>
    </citation>
    <scope>NUCLEOTIDE SEQUENCE [LARGE SCALE GENOMIC DNA]</scope>
    <source>
        <strain evidence="5">cv. Old Blush</strain>
    </source>
</reference>
<evidence type="ECO:0000256" key="1">
    <source>
        <dbReference type="ARBA" id="ARBA00007626"/>
    </source>
</evidence>
<dbReference type="PANTHER" id="PTHR45717">
    <property type="entry name" value="OS12G0527900 PROTEIN"/>
    <property type="match status" value="1"/>
</dbReference>
<dbReference type="EMBL" id="PDCK01000041">
    <property type="protein sequence ID" value="PRQ44312.1"/>
    <property type="molecule type" value="Genomic_DNA"/>
</dbReference>
<gene>
    <name evidence="4" type="ORF">RchiOBHm_Chr3g0477861</name>
</gene>
<dbReference type="SUPFAM" id="SSF48452">
    <property type="entry name" value="TPR-like"/>
    <property type="match status" value="1"/>
</dbReference>
<comment type="caution">
    <text evidence="4">The sequence shown here is derived from an EMBL/GenBank/DDBJ whole genome shotgun (WGS) entry which is preliminary data.</text>
</comment>
<dbReference type="STRING" id="74649.A0A2P6RD06"/>
<dbReference type="GO" id="GO:0005739">
    <property type="term" value="C:mitochondrion"/>
    <property type="evidence" value="ECO:0007669"/>
    <property type="project" value="TreeGrafter"/>
</dbReference>
<proteinExistence type="inferred from homology"/>
<protein>
    <submittedName>
        <fullName evidence="4">Putative tetratricopeptide-like helical domain-containing protein</fullName>
    </submittedName>
</protein>
<dbReference type="PROSITE" id="PS51375">
    <property type="entry name" value="PPR"/>
    <property type="match status" value="3"/>
</dbReference>
<keyword evidence="5" id="KW-1185">Reference proteome</keyword>
<evidence type="ECO:0000313" key="5">
    <source>
        <dbReference type="Proteomes" id="UP000238479"/>
    </source>
</evidence>
<accession>A0A2P6RD06</accession>
<dbReference type="OMA" id="VTTWCHL"/>
<evidence type="ECO:0000313" key="4">
    <source>
        <dbReference type="EMBL" id="PRQ44312.1"/>
    </source>
</evidence>
<dbReference type="Proteomes" id="UP000238479">
    <property type="component" value="Chromosome 3"/>
</dbReference>
<dbReference type="Gene3D" id="1.25.40.10">
    <property type="entry name" value="Tetratricopeptide repeat domain"/>
    <property type="match status" value="2"/>
</dbReference>
<comment type="similarity">
    <text evidence="1">Belongs to the PPR family. P subfamily.</text>
</comment>
<dbReference type="InterPro" id="IPR002885">
    <property type="entry name" value="PPR_rpt"/>
</dbReference>
<feature type="repeat" description="PPR" evidence="3">
    <location>
        <begin position="398"/>
        <end position="432"/>
    </location>
</feature>
<dbReference type="InterPro" id="IPR011990">
    <property type="entry name" value="TPR-like_helical_dom_sf"/>
</dbReference>
<organism evidence="4 5">
    <name type="scientific">Rosa chinensis</name>
    <name type="common">China rose</name>
    <dbReference type="NCBI Taxonomy" id="74649"/>
    <lineage>
        <taxon>Eukaryota</taxon>
        <taxon>Viridiplantae</taxon>
        <taxon>Streptophyta</taxon>
        <taxon>Embryophyta</taxon>
        <taxon>Tracheophyta</taxon>
        <taxon>Spermatophyta</taxon>
        <taxon>Magnoliopsida</taxon>
        <taxon>eudicotyledons</taxon>
        <taxon>Gunneridae</taxon>
        <taxon>Pentapetalae</taxon>
        <taxon>rosids</taxon>
        <taxon>fabids</taxon>
        <taxon>Rosales</taxon>
        <taxon>Rosaceae</taxon>
        <taxon>Rosoideae</taxon>
        <taxon>Rosoideae incertae sedis</taxon>
        <taxon>Rosa</taxon>
    </lineage>
</organism>
<name>A0A2P6RD06_ROSCH</name>
<evidence type="ECO:0000256" key="3">
    <source>
        <dbReference type="PROSITE-ProRule" id="PRU00708"/>
    </source>
</evidence>
<keyword evidence="2" id="KW-0677">Repeat</keyword>
<dbReference type="AlphaFoldDB" id="A0A2P6RD06"/>
<dbReference type="NCBIfam" id="TIGR00756">
    <property type="entry name" value="PPR"/>
    <property type="match status" value="2"/>
</dbReference>
<dbReference type="PANTHER" id="PTHR45717:SF28">
    <property type="entry name" value="PENTACOTRIPEPTIDE-REPEAT REGION OF PRORP DOMAIN-CONTAINING PROTEIN"/>
    <property type="match status" value="1"/>
</dbReference>
<dbReference type="GO" id="GO:0003729">
    <property type="term" value="F:mRNA binding"/>
    <property type="evidence" value="ECO:0007669"/>
    <property type="project" value="UniProtKB-ARBA"/>
</dbReference>
<sequence>MGDPPPLPYFALNLKSTRFKPFCVSTNPKDLIPCVNFLRLPTSPIKMMKHSHFSALFNTLYSRFCHVSLYSTAVPKSHRKLWKVSLNTLYRRICGSEFQASVLPILDRWVQEGQTVDRDELVTIIKELRYYKDYGRALEVSMWMSDKRYAVLFPSDVAIRLDLIAKVHGIEEAEIYFNNTPKQLKVLQVYHALLNCYARAKQLEKAEATMQKMRDLGFCRTSWSYNDLLNLYYKTGNHEKFDSLMSEMEENGIGFDRFTYGIRLSAAAAASDLEGIDKILAEWESDPKILVDWTNYAIAANGYTKAGAVDKALEMLKRSEEHVPNSKRQRPAYEHLMTQYAVLGKKDDTLRLWKCYKEQMKVYSRGYICVMTSLLNSDDIETAEKIFEEWESEPVNYDIRIPNTLIGAYTRNGFLDKAEAILSRIRLKDGKPNHTTLIYLAKGYLDQGQIEKALELATKAVCAAPPGWMPNKDVVVACLEKFKMKADLEGAKEFIKLVVDKNMQERLLNHIENEY</sequence>
<evidence type="ECO:0000256" key="2">
    <source>
        <dbReference type="ARBA" id="ARBA00022737"/>
    </source>
</evidence>
<dbReference type="Gramene" id="PRQ44312">
    <property type="protein sequence ID" value="PRQ44312"/>
    <property type="gene ID" value="RchiOBHm_Chr3g0477861"/>
</dbReference>
<dbReference type="Pfam" id="PF01535">
    <property type="entry name" value="PPR"/>
    <property type="match status" value="4"/>
</dbReference>
<feature type="repeat" description="PPR" evidence="3">
    <location>
        <begin position="221"/>
        <end position="255"/>
    </location>
</feature>